<evidence type="ECO:0000256" key="8">
    <source>
        <dbReference type="SAM" id="Phobius"/>
    </source>
</evidence>
<evidence type="ECO:0000313" key="10">
    <source>
        <dbReference type="Proteomes" id="UP001171945"/>
    </source>
</evidence>
<feature type="region of interest" description="Disordered" evidence="7">
    <location>
        <begin position="1"/>
        <end position="21"/>
    </location>
</feature>
<evidence type="ECO:0000256" key="5">
    <source>
        <dbReference type="ARBA" id="ARBA00022989"/>
    </source>
</evidence>
<accession>A0ABT7VSS3</accession>
<evidence type="ECO:0000256" key="6">
    <source>
        <dbReference type="ARBA" id="ARBA00023136"/>
    </source>
</evidence>
<protein>
    <submittedName>
        <fullName evidence="9">Oligosaccharide flippase family protein</fullName>
    </submittedName>
</protein>
<dbReference type="Proteomes" id="UP001171945">
    <property type="component" value="Unassembled WGS sequence"/>
</dbReference>
<feature type="transmembrane region" description="Helical" evidence="8">
    <location>
        <begin position="196"/>
        <end position="220"/>
    </location>
</feature>
<feature type="transmembrane region" description="Helical" evidence="8">
    <location>
        <begin position="166"/>
        <end position="190"/>
    </location>
</feature>
<feature type="transmembrane region" description="Helical" evidence="8">
    <location>
        <begin position="136"/>
        <end position="159"/>
    </location>
</feature>
<keyword evidence="3" id="KW-1003">Cell membrane</keyword>
<sequence length="457" mass="50015">MTTPLKTPPIKPSDAAPKKPDVPSVSLKRLAVTGSAWVMLGFGVGQVLRLVGNVILTRLLSPDAFGMMGIVGTVRAGLGMFSDIGLRPNIIQNKRGEEPTFLRTAWTMQVIRGIILAVLAAALAWPMAILNNEPRLFLIISVAGLTSVISGFNSTWLLVYSRRIALAPVTILGLITHFLSLIAMVTYAWYFHTVWALVLGGFVGSIITLIASHTVLAGIVQMRFQWEPEAVRELFRFGRWIFISTALGFLTNSLDVLILGSFAGMSVLGFYVLAKNISRIMQQALMTISSKILLPVYSRLVEHGTKKLRSRMFKVRAILLAVSLPPIWALTLWGDYLIALLYDDRYQDAGWMLQILSAGSIALAIRATIGPVLLAVGDSFRQMINIAIRLALQIIGMAAGAYIAGTPGFFVGLALSEWLSYPVLVYLIRPYGVWRPLLDVLAFGSSFIVVGIAIWLN</sequence>
<evidence type="ECO:0000256" key="7">
    <source>
        <dbReference type="SAM" id="MobiDB-lite"/>
    </source>
</evidence>
<proteinExistence type="inferred from homology"/>
<dbReference type="InterPro" id="IPR050833">
    <property type="entry name" value="Poly_Biosynth_Transport"/>
</dbReference>
<evidence type="ECO:0000256" key="2">
    <source>
        <dbReference type="ARBA" id="ARBA00007430"/>
    </source>
</evidence>
<name>A0ABT7VSS3_9GAMM</name>
<dbReference type="PANTHER" id="PTHR30250">
    <property type="entry name" value="PST FAMILY PREDICTED COLANIC ACID TRANSPORTER"/>
    <property type="match status" value="1"/>
</dbReference>
<comment type="caution">
    <text evidence="9">The sequence shown here is derived from an EMBL/GenBank/DDBJ whole genome shotgun (WGS) entry which is preliminary data.</text>
</comment>
<organism evidence="9 10">
    <name type="scientific">Candidatus Marithioploca araucensis</name>
    <dbReference type="NCBI Taxonomy" id="70273"/>
    <lineage>
        <taxon>Bacteria</taxon>
        <taxon>Pseudomonadati</taxon>
        <taxon>Pseudomonadota</taxon>
        <taxon>Gammaproteobacteria</taxon>
        <taxon>Thiotrichales</taxon>
        <taxon>Thiotrichaceae</taxon>
        <taxon>Candidatus Marithioploca</taxon>
    </lineage>
</organism>
<feature type="transmembrane region" description="Helical" evidence="8">
    <location>
        <begin position="386"/>
        <end position="403"/>
    </location>
</feature>
<keyword evidence="5 8" id="KW-1133">Transmembrane helix</keyword>
<feature type="transmembrane region" description="Helical" evidence="8">
    <location>
        <begin position="30"/>
        <end position="52"/>
    </location>
</feature>
<evidence type="ECO:0000256" key="3">
    <source>
        <dbReference type="ARBA" id="ARBA00022475"/>
    </source>
</evidence>
<feature type="transmembrane region" description="Helical" evidence="8">
    <location>
        <begin position="318"/>
        <end position="339"/>
    </location>
</feature>
<feature type="compositionally biased region" description="Pro residues" evidence="7">
    <location>
        <begin position="1"/>
        <end position="11"/>
    </location>
</feature>
<feature type="transmembrane region" description="Helical" evidence="8">
    <location>
        <begin position="351"/>
        <end position="374"/>
    </location>
</feature>
<comment type="subcellular location">
    <subcellularLocation>
        <location evidence="1">Cell membrane</location>
        <topology evidence="1">Multi-pass membrane protein</topology>
    </subcellularLocation>
</comment>
<gene>
    <name evidence="9" type="ORF">QUF54_04595</name>
</gene>
<dbReference type="PANTHER" id="PTHR30250:SF10">
    <property type="entry name" value="LIPOPOLYSACCHARIDE BIOSYNTHESIS PROTEIN WZXC"/>
    <property type="match status" value="1"/>
</dbReference>
<dbReference type="Pfam" id="PF13440">
    <property type="entry name" value="Polysacc_synt_3"/>
    <property type="match status" value="1"/>
</dbReference>
<evidence type="ECO:0000256" key="4">
    <source>
        <dbReference type="ARBA" id="ARBA00022692"/>
    </source>
</evidence>
<keyword evidence="10" id="KW-1185">Reference proteome</keyword>
<keyword evidence="6 8" id="KW-0472">Membrane</keyword>
<feature type="transmembrane region" description="Helical" evidence="8">
    <location>
        <begin position="437"/>
        <end position="456"/>
    </location>
</feature>
<evidence type="ECO:0000313" key="9">
    <source>
        <dbReference type="EMBL" id="MDM8562614.1"/>
    </source>
</evidence>
<feature type="transmembrane region" description="Helical" evidence="8">
    <location>
        <begin position="110"/>
        <end position="130"/>
    </location>
</feature>
<comment type="similarity">
    <text evidence="2">Belongs to the polysaccharide synthase family.</text>
</comment>
<feature type="transmembrane region" description="Helical" evidence="8">
    <location>
        <begin position="64"/>
        <end position="86"/>
    </location>
</feature>
<keyword evidence="4 8" id="KW-0812">Transmembrane</keyword>
<evidence type="ECO:0000256" key="1">
    <source>
        <dbReference type="ARBA" id="ARBA00004651"/>
    </source>
</evidence>
<feature type="transmembrane region" description="Helical" evidence="8">
    <location>
        <begin position="241"/>
        <end position="274"/>
    </location>
</feature>
<dbReference type="EMBL" id="JAUCGM010000221">
    <property type="protein sequence ID" value="MDM8562614.1"/>
    <property type="molecule type" value="Genomic_DNA"/>
</dbReference>
<reference evidence="9" key="1">
    <citation type="submission" date="2023-06" db="EMBL/GenBank/DDBJ databases">
        <title>Uncultivated large filamentous bacteria from sulfidic sediments reveal new species and different genomic features in energy metabolism and defense.</title>
        <authorList>
            <person name="Fonseca A."/>
        </authorList>
    </citation>
    <scope>NUCLEOTIDE SEQUENCE</scope>
    <source>
        <strain evidence="9">HSG4</strain>
    </source>
</reference>